<dbReference type="EMBL" id="CP042582">
    <property type="protein sequence ID" value="QEX20274.1"/>
    <property type="molecule type" value="Genomic_DNA"/>
</dbReference>
<dbReference type="GO" id="GO:0046872">
    <property type="term" value="F:metal ion binding"/>
    <property type="evidence" value="ECO:0007669"/>
    <property type="project" value="UniProtKB-KW"/>
</dbReference>
<evidence type="ECO:0000256" key="2">
    <source>
        <dbReference type="ARBA" id="ARBA00007599"/>
    </source>
</evidence>
<evidence type="ECO:0000256" key="7">
    <source>
        <dbReference type="ARBA" id="ARBA00022741"/>
    </source>
</evidence>
<evidence type="ECO:0000256" key="1">
    <source>
        <dbReference type="ARBA" id="ARBA00004496"/>
    </source>
</evidence>
<dbReference type="Gene3D" id="3.40.50.300">
    <property type="entry name" value="P-loop containing nucleotide triphosphate hydrolases"/>
    <property type="match status" value="1"/>
</dbReference>
<feature type="region of interest" description="Disordered" evidence="11">
    <location>
        <begin position="1"/>
        <end position="53"/>
    </location>
</feature>
<dbReference type="Pfam" id="PF02367">
    <property type="entry name" value="TsaE"/>
    <property type="match status" value="1"/>
</dbReference>
<evidence type="ECO:0000313" key="13">
    <source>
        <dbReference type="Proteomes" id="UP000325797"/>
    </source>
</evidence>
<name>A0A5J6MS54_9PROT</name>
<evidence type="ECO:0000256" key="11">
    <source>
        <dbReference type="SAM" id="MobiDB-lite"/>
    </source>
</evidence>
<dbReference type="NCBIfam" id="TIGR00150">
    <property type="entry name" value="T6A_YjeE"/>
    <property type="match status" value="1"/>
</dbReference>
<protein>
    <recommendedName>
        <fullName evidence="3">tRNA threonylcarbamoyladenosine biosynthesis protein TsaE</fullName>
    </recommendedName>
    <alternativeName>
        <fullName evidence="10">t(6)A37 threonylcarbamoyladenosine biosynthesis protein TsaE</fullName>
    </alternativeName>
</protein>
<keyword evidence="7" id="KW-0547">Nucleotide-binding</keyword>
<dbReference type="PANTHER" id="PTHR33540:SF2">
    <property type="entry name" value="TRNA THREONYLCARBAMOYLADENOSINE BIOSYNTHESIS PROTEIN TSAE"/>
    <property type="match status" value="1"/>
</dbReference>
<evidence type="ECO:0000313" key="12">
    <source>
        <dbReference type="EMBL" id="QEX20274.1"/>
    </source>
</evidence>
<evidence type="ECO:0000256" key="9">
    <source>
        <dbReference type="ARBA" id="ARBA00022842"/>
    </source>
</evidence>
<dbReference type="GO" id="GO:0005737">
    <property type="term" value="C:cytoplasm"/>
    <property type="evidence" value="ECO:0007669"/>
    <property type="project" value="UniProtKB-SubCell"/>
</dbReference>
<dbReference type="GO" id="GO:0002949">
    <property type="term" value="P:tRNA threonylcarbamoyladenosine modification"/>
    <property type="evidence" value="ECO:0007669"/>
    <property type="project" value="InterPro"/>
</dbReference>
<evidence type="ECO:0000256" key="10">
    <source>
        <dbReference type="ARBA" id="ARBA00032441"/>
    </source>
</evidence>
<dbReference type="InterPro" id="IPR027417">
    <property type="entry name" value="P-loop_NTPase"/>
</dbReference>
<reference evidence="12 13" key="1">
    <citation type="submission" date="2019-08" db="EMBL/GenBank/DDBJ databases">
        <title>Hyperibacter terrae gen. nov., sp. nov. and Hyperibacter viscosus sp. nov., two new members in the family Rhodospirillaceae isolated from the rhizosphere of Hypericum perforatum.</title>
        <authorList>
            <person name="Noviana Z."/>
        </authorList>
    </citation>
    <scope>NUCLEOTIDE SEQUENCE [LARGE SCALE GENOMIC DNA]</scope>
    <source>
        <strain evidence="12 13">R5959</strain>
    </source>
</reference>
<dbReference type="PANTHER" id="PTHR33540">
    <property type="entry name" value="TRNA THREONYLCARBAMOYLADENOSINE BIOSYNTHESIS PROTEIN TSAE"/>
    <property type="match status" value="1"/>
</dbReference>
<dbReference type="SUPFAM" id="SSF52540">
    <property type="entry name" value="P-loop containing nucleoside triphosphate hydrolases"/>
    <property type="match status" value="1"/>
</dbReference>
<evidence type="ECO:0000256" key="3">
    <source>
        <dbReference type="ARBA" id="ARBA00019010"/>
    </source>
</evidence>
<evidence type="ECO:0000256" key="4">
    <source>
        <dbReference type="ARBA" id="ARBA00022490"/>
    </source>
</evidence>
<keyword evidence="4" id="KW-0963">Cytoplasm</keyword>
<dbReference type="KEGG" id="hadh:FRZ61_01910"/>
<dbReference type="InterPro" id="IPR003442">
    <property type="entry name" value="T6A_TsaE"/>
</dbReference>
<proteinExistence type="inferred from homology"/>
<keyword evidence="5" id="KW-0819">tRNA processing</keyword>
<sequence length="212" mass="22707">MKADFVPGKHARCDPIGLDSADSRDPRPRPPALAGRPLRRSRPLGYNPSGMTDSAAPLPVRSLFLPDEAATERLGARLAAALAPRDLVALSGDLGTGKTCLARAVIAGLMGGPEEVPSPTFTLVQTYETPRGPLWHFDLYRLSAPDEVWELGFEEALAEGISLIEWPERLGRLLPAVRLDLGLRFAAEPGARHADLVGHGAAWAGRLDRIAA</sequence>
<dbReference type="AlphaFoldDB" id="A0A5J6MS54"/>
<organism evidence="12 13">
    <name type="scientific">Hypericibacter adhaerens</name>
    <dbReference type="NCBI Taxonomy" id="2602016"/>
    <lineage>
        <taxon>Bacteria</taxon>
        <taxon>Pseudomonadati</taxon>
        <taxon>Pseudomonadota</taxon>
        <taxon>Alphaproteobacteria</taxon>
        <taxon>Rhodospirillales</taxon>
        <taxon>Dongiaceae</taxon>
        <taxon>Hypericibacter</taxon>
    </lineage>
</organism>
<evidence type="ECO:0000256" key="6">
    <source>
        <dbReference type="ARBA" id="ARBA00022723"/>
    </source>
</evidence>
<evidence type="ECO:0000256" key="5">
    <source>
        <dbReference type="ARBA" id="ARBA00022694"/>
    </source>
</evidence>
<keyword evidence="9" id="KW-0460">Magnesium</keyword>
<comment type="subcellular location">
    <subcellularLocation>
        <location evidence="1">Cytoplasm</location>
    </subcellularLocation>
</comment>
<keyword evidence="13" id="KW-1185">Reference proteome</keyword>
<comment type="similarity">
    <text evidence="2">Belongs to the TsaE family.</text>
</comment>
<accession>A0A5J6MS54</accession>
<evidence type="ECO:0000256" key="8">
    <source>
        <dbReference type="ARBA" id="ARBA00022840"/>
    </source>
</evidence>
<dbReference type="Proteomes" id="UP000325797">
    <property type="component" value="Chromosome"/>
</dbReference>
<keyword evidence="6" id="KW-0479">Metal-binding</keyword>
<dbReference type="GO" id="GO:0005524">
    <property type="term" value="F:ATP binding"/>
    <property type="evidence" value="ECO:0007669"/>
    <property type="project" value="UniProtKB-KW"/>
</dbReference>
<gene>
    <name evidence="12" type="ORF">FRZ61_01910</name>
</gene>
<keyword evidence="8" id="KW-0067">ATP-binding</keyword>